<reference evidence="2" key="1">
    <citation type="submission" date="2022-02" db="EMBL/GenBank/DDBJ databases">
        <authorList>
            <person name="King R."/>
        </authorList>
    </citation>
    <scope>NUCLEOTIDE SEQUENCE</scope>
</reference>
<feature type="region of interest" description="Disordered" evidence="1">
    <location>
        <begin position="41"/>
        <end position="64"/>
    </location>
</feature>
<protein>
    <submittedName>
        <fullName evidence="2">Uncharacterized protein</fullName>
    </submittedName>
</protein>
<evidence type="ECO:0000313" key="2">
    <source>
        <dbReference type="EMBL" id="CAH1635615.1"/>
    </source>
</evidence>
<name>A0A9P0N0P9_SPOLI</name>
<accession>A0A9P0N0P9</accession>
<sequence length="86" mass="9717">MVSNRRRPWTPMEHQRHHKCVTGILGIRNLRIVGDSGIRDIGEGEDNQASGNLTHTTKHNASGERRFPVRSWYYSGPTGPFVPKHG</sequence>
<organism evidence="2 3">
    <name type="scientific">Spodoptera littoralis</name>
    <name type="common">Egyptian cotton leafworm</name>
    <dbReference type="NCBI Taxonomy" id="7109"/>
    <lineage>
        <taxon>Eukaryota</taxon>
        <taxon>Metazoa</taxon>
        <taxon>Ecdysozoa</taxon>
        <taxon>Arthropoda</taxon>
        <taxon>Hexapoda</taxon>
        <taxon>Insecta</taxon>
        <taxon>Pterygota</taxon>
        <taxon>Neoptera</taxon>
        <taxon>Endopterygota</taxon>
        <taxon>Lepidoptera</taxon>
        <taxon>Glossata</taxon>
        <taxon>Ditrysia</taxon>
        <taxon>Noctuoidea</taxon>
        <taxon>Noctuidae</taxon>
        <taxon>Amphipyrinae</taxon>
        <taxon>Spodoptera</taxon>
    </lineage>
</organism>
<dbReference type="AlphaFoldDB" id="A0A9P0N0P9"/>
<dbReference type="Proteomes" id="UP001153321">
    <property type="component" value="Chromosome 11"/>
</dbReference>
<dbReference type="EMBL" id="LR824542">
    <property type="protein sequence ID" value="CAH1635615.1"/>
    <property type="molecule type" value="Genomic_DNA"/>
</dbReference>
<keyword evidence="3" id="KW-1185">Reference proteome</keyword>
<evidence type="ECO:0000256" key="1">
    <source>
        <dbReference type="SAM" id="MobiDB-lite"/>
    </source>
</evidence>
<evidence type="ECO:0000313" key="3">
    <source>
        <dbReference type="Proteomes" id="UP001153321"/>
    </source>
</evidence>
<gene>
    <name evidence="2" type="ORF">SPLIT_LOCUS977</name>
</gene>
<proteinExistence type="predicted"/>